<dbReference type="Proteomes" id="UP000184207">
    <property type="component" value="Unassembled WGS sequence"/>
</dbReference>
<name>A0A1M7SFS0_FERGO</name>
<proteinExistence type="predicted"/>
<accession>A0A1M7SFS0</accession>
<dbReference type="OrthoDB" id="46411at2"/>
<dbReference type="EMBL" id="FRDJ01000003">
    <property type="protein sequence ID" value="SHN57152.1"/>
    <property type="molecule type" value="Genomic_DNA"/>
</dbReference>
<dbReference type="AlphaFoldDB" id="A0A1M7SFS0"/>
<dbReference type="STRING" id="1121883.SAMN02745226_00854"/>
<evidence type="ECO:0000313" key="2">
    <source>
        <dbReference type="Proteomes" id="UP000184207"/>
    </source>
</evidence>
<dbReference type="RefSeq" id="WP_072758661.1">
    <property type="nucleotide sequence ID" value="NZ_FRDJ01000003.1"/>
</dbReference>
<reference evidence="2" key="1">
    <citation type="submission" date="2016-12" db="EMBL/GenBank/DDBJ databases">
        <authorList>
            <person name="Varghese N."/>
            <person name="Submissions S."/>
        </authorList>
    </citation>
    <scope>NUCLEOTIDE SEQUENCE [LARGE SCALE GENOMIC DNA]</scope>
    <source>
        <strain evidence="2">DSM 13020</strain>
    </source>
</reference>
<keyword evidence="2" id="KW-1185">Reference proteome</keyword>
<gene>
    <name evidence="1" type="ORF">SAMN02745226_00854</name>
</gene>
<organism evidence="1 2">
    <name type="scientific">Fervidobacterium gondwanense DSM 13020</name>
    <dbReference type="NCBI Taxonomy" id="1121883"/>
    <lineage>
        <taxon>Bacteria</taxon>
        <taxon>Thermotogati</taxon>
        <taxon>Thermotogota</taxon>
        <taxon>Thermotogae</taxon>
        <taxon>Thermotogales</taxon>
        <taxon>Fervidobacteriaceae</taxon>
        <taxon>Fervidobacterium</taxon>
    </lineage>
</organism>
<protein>
    <submittedName>
        <fullName evidence="1">Uncharacterized protein</fullName>
    </submittedName>
</protein>
<sequence>MKNRYMVVLLIFLSFFFISAYILHSESSSTQTYENTYWFSIFYNDRFWKVNTLGKIYDLYEDKETEFVPILTGLSVNESLGIVEGAALRYVPSKIKEGIFEINLAEKYITTYNSAIVYVTDITDIPVCINALSLTWRYLDSNVSYLFKNGKIYKIKG</sequence>
<evidence type="ECO:0000313" key="1">
    <source>
        <dbReference type="EMBL" id="SHN57152.1"/>
    </source>
</evidence>